<sequence>MEGVTEESLLDFIFTAGGKVKNSDLLKRYKEFINHNDKDFRAKYREEFKTIIDKIAVVKSESGEKILVLKKKYKQMMEREAERTSSGQGQRGSPGRPSSPGGDEASRAIDHGQNLGVPGMAAVKDAGIVSPCGVSWCAGPTITITEAPDSQPVDEEQHIEETPSLPGPGRSLSPQAEDSRILVHREDELNREGGSKSESDLEQEQDEEGTGSVGSAAVALDPLEKEWMYSAACGQLPHLTELLRQDPTLASKKDFTSTALHWAAKHGMKEMAAMMANSGADVNTKAVSGYTPLHIAALHGHHHIMDLLVMSYGAKENLRDYSGRLAYHYLNPREPGEEDSEPELQVAQSGERKTRRLVTLFHNKKKWGSAEDLPTVIEERSSPHQLVLPPFRPRKFSR</sequence>
<dbReference type="GeneTree" id="ENSGT00950000183003"/>
<evidence type="ECO:0000256" key="4">
    <source>
        <dbReference type="PROSITE-ProRule" id="PRU00023"/>
    </source>
</evidence>
<keyword evidence="2 4" id="KW-0040">ANK repeat</keyword>
<evidence type="ECO:0000313" key="7">
    <source>
        <dbReference type="Ensembl" id="ENSPKIP00000023857.1"/>
    </source>
</evidence>
<feature type="compositionally biased region" description="Low complexity" evidence="5">
    <location>
        <begin position="85"/>
        <end position="102"/>
    </location>
</feature>
<evidence type="ECO:0000256" key="2">
    <source>
        <dbReference type="ARBA" id="ARBA00023043"/>
    </source>
</evidence>
<evidence type="ECO:0000256" key="5">
    <source>
        <dbReference type="SAM" id="MobiDB-lite"/>
    </source>
</evidence>
<dbReference type="PROSITE" id="PS50088">
    <property type="entry name" value="ANK_REPEAT"/>
    <property type="match status" value="2"/>
</dbReference>
<dbReference type="AlphaFoldDB" id="A0A3B3RZG6"/>
<feature type="compositionally biased region" description="Low complexity" evidence="5">
    <location>
        <begin position="163"/>
        <end position="174"/>
    </location>
</feature>
<evidence type="ECO:0000256" key="1">
    <source>
        <dbReference type="ARBA" id="ARBA00022737"/>
    </source>
</evidence>
<dbReference type="PANTHER" id="PTHR14491:SF9">
    <property type="entry name" value="ANKYRIN REPEAT DOMAIN-CONTAINING PROTEIN SOWAHB-LIKE"/>
    <property type="match status" value="1"/>
</dbReference>
<dbReference type="InterPro" id="IPR036770">
    <property type="entry name" value="Ankyrin_rpt-contain_sf"/>
</dbReference>
<dbReference type="Pfam" id="PF12796">
    <property type="entry name" value="Ank_2"/>
    <property type="match status" value="1"/>
</dbReference>
<dbReference type="SMART" id="SM00248">
    <property type="entry name" value="ANK"/>
    <property type="match status" value="2"/>
</dbReference>
<dbReference type="STRING" id="1676925.ENSPKIP00000023857"/>
<keyword evidence="1" id="KW-0677">Repeat</keyword>
<feature type="compositionally biased region" description="Acidic residues" evidence="5">
    <location>
        <begin position="200"/>
        <end position="209"/>
    </location>
</feature>
<keyword evidence="8" id="KW-1185">Reference proteome</keyword>
<feature type="region of interest" description="Disordered" evidence="5">
    <location>
        <begin position="332"/>
        <end position="351"/>
    </location>
</feature>
<evidence type="ECO:0000313" key="8">
    <source>
        <dbReference type="Proteomes" id="UP000261540"/>
    </source>
</evidence>
<accession>A0A3B3RZG6</accession>
<dbReference type="InterPro" id="IPR058889">
    <property type="entry name" value="WHD_SOWAHA-C"/>
</dbReference>
<feature type="domain" description="SOWAHA-C winged helix-turn-helix" evidence="6">
    <location>
        <begin position="4"/>
        <end position="86"/>
    </location>
</feature>
<dbReference type="InterPro" id="IPR002110">
    <property type="entry name" value="Ankyrin_rpt"/>
</dbReference>
<reference evidence="7" key="2">
    <citation type="submission" date="2025-09" db="UniProtKB">
        <authorList>
            <consortium name="Ensembl"/>
        </authorList>
    </citation>
    <scope>IDENTIFICATION</scope>
</reference>
<proteinExistence type="inferred from homology"/>
<organism evidence="7 8">
    <name type="scientific">Paramormyrops kingsleyae</name>
    <dbReference type="NCBI Taxonomy" id="1676925"/>
    <lineage>
        <taxon>Eukaryota</taxon>
        <taxon>Metazoa</taxon>
        <taxon>Chordata</taxon>
        <taxon>Craniata</taxon>
        <taxon>Vertebrata</taxon>
        <taxon>Euteleostomi</taxon>
        <taxon>Actinopterygii</taxon>
        <taxon>Neopterygii</taxon>
        <taxon>Teleostei</taxon>
        <taxon>Osteoglossocephala</taxon>
        <taxon>Osteoglossomorpha</taxon>
        <taxon>Osteoglossiformes</taxon>
        <taxon>Mormyridae</taxon>
        <taxon>Paramormyrops</taxon>
    </lineage>
</organism>
<dbReference type="Ensembl" id="ENSPKIT00000004550.1">
    <property type="protein sequence ID" value="ENSPKIP00000023857.1"/>
    <property type="gene ID" value="ENSPKIG00000007328.1"/>
</dbReference>
<comment type="similarity">
    <text evidence="3">Belongs to the SOWAH family.</text>
</comment>
<feature type="region of interest" description="Disordered" evidence="5">
    <location>
        <begin position="143"/>
        <end position="214"/>
    </location>
</feature>
<dbReference type="Pfam" id="PF25877">
    <property type="entry name" value="WHD_SOWAH"/>
    <property type="match status" value="1"/>
</dbReference>
<feature type="compositionally biased region" description="Basic and acidic residues" evidence="5">
    <location>
        <begin position="177"/>
        <end position="199"/>
    </location>
</feature>
<feature type="repeat" description="ANK" evidence="4">
    <location>
        <begin position="288"/>
        <end position="321"/>
    </location>
</feature>
<feature type="region of interest" description="Disordered" evidence="5">
    <location>
        <begin position="78"/>
        <end position="116"/>
    </location>
</feature>
<dbReference type="Proteomes" id="UP000261540">
    <property type="component" value="Unplaced"/>
</dbReference>
<dbReference type="PANTHER" id="PTHR14491">
    <property type="entry name" value="SOSONDOWAH, ISOFORM G"/>
    <property type="match status" value="1"/>
</dbReference>
<dbReference type="PROSITE" id="PS50297">
    <property type="entry name" value="ANK_REP_REGION"/>
    <property type="match status" value="2"/>
</dbReference>
<evidence type="ECO:0000259" key="6">
    <source>
        <dbReference type="Pfam" id="PF25877"/>
    </source>
</evidence>
<name>A0A3B3RZG6_9TELE</name>
<feature type="repeat" description="ANK" evidence="4">
    <location>
        <begin position="255"/>
        <end position="287"/>
    </location>
</feature>
<evidence type="ECO:0000256" key="3">
    <source>
        <dbReference type="ARBA" id="ARBA00038122"/>
    </source>
</evidence>
<reference evidence="7" key="1">
    <citation type="submission" date="2025-08" db="UniProtKB">
        <authorList>
            <consortium name="Ensembl"/>
        </authorList>
    </citation>
    <scope>IDENTIFICATION</scope>
</reference>
<dbReference type="Gene3D" id="1.25.40.20">
    <property type="entry name" value="Ankyrin repeat-containing domain"/>
    <property type="match status" value="1"/>
</dbReference>
<protein>
    <recommendedName>
        <fullName evidence="6">SOWAHA-C winged helix-turn-helix domain-containing protein</fullName>
    </recommendedName>
</protein>
<dbReference type="SUPFAM" id="SSF48403">
    <property type="entry name" value="Ankyrin repeat"/>
    <property type="match status" value="1"/>
</dbReference>